<dbReference type="SUPFAM" id="SSF52440">
    <property type="entry name" value="PreATP-grasp domain"/>
    <property type="match status" value="1"/>
</dbReference>
<evidence type="ECO:0000256" key="9">
    <source>
        <dbReference type="ARBA" id="ARBA00023316"/>
    </source>
</evidence>
<evidence type="ECO:0000256" key="6">
    <source>
        <dbReference type="ARBA" id="ARBA00022840"/>
    </source>
</evidence>
<dbReference type="Gene3D" id="3.40.50.20">
    <property type="match status" value="1"/>
</dbReference>
<dbReference type="Pfam" id="PF01820">
    <property type="entry name" value="Dala_Dala_lig_N"/>
    <property type="match status" value="1"/>
</dbReference>
<comment type="subcellular location">
    <subcellularLocation>
        <location evidence="1 10">Cytoplasm</location>
    </subcellularLocation>
</comment>
<dbReference type="HAMAP" id="MF_00047">
    <property type="entry name" value="Dala_Dala_lig"/>
    <property type="match status" value="1"/>
</dbReference>
<dbReference type="InterPro" id="IPR011127">
    <property type="entry name" value="Dala_Dala_lig_N"/>
</dbReference>
<keyword evidence="12" id="KW-0464">Manganese</keyword>
<evidence type="ECO:0000259" key="14">
    <source>
        <dbReference type="PROSITE" id="PS50975"/>
    </source>
</evidence>
<dbReference type="GO" id="GO:0046872">
    <property type="term" value="F:metal ion binding"/>
    <property type="evidence" value="ECO:0007669"/>
    <property type="project" value="UniProtKB-KW"/>
</dbReference>
<feature type="binding site" evidence="12">
    <location>
        <position position="284"/>
    </location>
    <ligand>
        <name>Mg(2+)</name>
        <dbReference type="ChEBI" id="CHEBI:18420"/>
        <label>2</label>
    </ligand>
</feature>
<keyword evidence="7 10" id="KW-0133">Cell shape</keyword>
<evidence type="ECO:0000256" key="12">
    <source>
        <dbReference type="PIRSR" id="PIRSR039102-3"/>
    </source>
</evidence>
<keyword evidence="6 13" id="KW-0067">ATP-binding</keyword>
<protein>
    <recommendedName>
        <fullName evidence="10">D-alanine--D-alanine ligase</fullName>
        <ecNumber evidence="10">6.3.2.4</ecNumber>
    </recommendedName>
    <alternativeName>
        <fullName evidence="10">D-Ala-D-Ala ligase</fullName>
    </alternativeName>
    <alternativeName>
        <fullName evidence="10">D-alanylalanine synthetase</fullName>
    </alternativeName>
</protein>
<dbReference type="GO" id="GO:0008716">
    <property type="term" value="F:D-alanine-D-alanine ligase activity"/>
    <property type="evidence" value="ECO:0007669"/>
    <property type="project" value="UniProtKB-UniRule"/>
</dbReference>
<evidence type="ECO:0000313" key="16">
    <source>
        <dbReference type="Proteomes" id="UP000176511"/>
    </source>
</evidence>
<evidence type="ECO:0000256" key="10">
    <source>
        <dbReference type="HAMAP-Rule" id="MF_00047"/>
    </source>
</evidence>
<organism evidence="15 16">
    <name type="scientific">Candidatus Kaiserbacteria bacterium RIFCSPHIGHO2_02_FULL_49_34</name>
    <dbReference type="NCBI Taxonomy" id="1798491"/>
    <lineage>
        <taxon>Bacteria</taxon>
        <taxon>Candidatus Kaiseribacteriota</taxon>
    </lineage>
</organism>
<keyword evidence="3 10" id="KW-0963">Cytoplasm</keyword>
<dbReference type="GO" id="GO:0008360">
    <property type="term" value="P:regulation of cell shape"/>
    <property type="evidence" value="ECO:0007669"/>
    <property type="project" value="UniProtKB-KW"/>
</dbReference>
<evidence type="ECO:0000256" key="13">
    <source>
        <dbReference type="PROSITE-ProRule" id="PRU00409"/>
    </source>
</evidence>
<comment type="cofactor">
    <cofactor evidence="12">
        <name>Mg(2+)</name>
        <dbReference type="ChEBI" id="CHEBI:18420"/>
    </cofactor>
    <cofactor evidence="12">
        <name>Mn(2+)</name>
        <dbReference type="ChEBI" id="CHEBI:29035"/>
    </cofactor>
    <text evidence="12">Binds 2 magnesium or manganese ions per subunit.</text>
</comment>
<accession>A0A1F6DK72</accession>
<proteinExistence type="inferred from homology"/>
<dbReference type="EC" id="6.3.2.4" evidence="10"/>
<dbReference type="PROSITE" id="PS00844">
    <property type="entry name" value="DALA_DALA_LIGASE_2"/>
    <property type="match status" value="1"/>
</dbReference>
<feature type="binding site" evidence="12">
    <location>
        <position position="272"/>
    </location>
    <ligand>
        <name>Mg(2+)</name>
        <dbReference type="ChEBI" id="CHEBI:18420"/>
        <label>1</label>
    </ligand>
</feature>
<dbReference type="GO" id="GO:0005737">
    <property type="term" value="C:cytoplasm"/>
    <property type="evidence" value="ECO:0007669"/>
    <property type="project" value="UniProtKB-SubCell"/>
</dbReference>
<name>A0A1F6DK72_9BACT</name>
<evidence type="ECO:0000256" key="8">
    <source>
        <dbReference type="ARBA" id="ARBA00022984"/>
    </source>
</evidence>
<comment type="catalytic activity">
    <reaction evidence="10">
        <text>2 D-alanine + ATP = D-alanyl-D-alanine + ADP + phosphate + H(+)</text>
        <dbReference type="Rhea" id="RHEA:11224"/>
        <dbReference type="ChEBI" id="CHEBI:15378"/>
        <dbReference type="ChEBI" id="CHEBI:30616"/>
        <dbReference type="ChEBI" id="CHEBI:43474"/>
        <dbReference type="ChEBI" id="CHEBI:57416"/>
        <dbReference type="ChEBI" id="CHEBI:57822"/>
        <dbReference type="ChEBI" id="CHEBI:456216"/>
        <dbReference type="EC" id="6.3.2.4"/>
    </reaction>
</comment>
<feature type="binding site" evidence="12">
    <location>
        <position position="284"/>
    </location>
    <ligand>
        <name>Mg(2+)</name>
        <dbReference type="ChEBI" id="CHEBI:18420"/>
        <label>1</label>
    </ligand>
</feature>
<comment type="function">
    <text evidence="10">Cell wall formation.</text>
</comment>
<feature type="active site" evidence="11">
    <location>
        <position position="16"/>
    </location>
</feature>
<reference evidence="15 16" key="1">
    <citation type="journal article" date="2016" name="Nat. Commun.">
        <title>Thousands of microbial genomes shed light on interconnected biogeochemical processes in an aquifer system.</title>
        <authorList>
            <person name="Anantharaman K."/>
            <person name="Brown C.T."/>
            <person name="Hug L.A."/>
            <person name="Sharon I."/>
            <person name="Castelle C.J."/>
            <person name="Probst A.J."/>
            <person name="Thomas B.C."/>
            <person name="Singh A."/>
            <person name="Wilkins M.J."/>
            <person name="Karaoz U."/>
            <person name="Brodie E.L."/>
            <person name="Williams K.H."/>
            <person name="Hubbard S.S."/>
            <person name="Banfield J.F."/>
        </authorList>
    </citation>
    <scope>NUCLEOTIDE SEQUENCE [LARGE SCALE GENOMIC DNA]</scope>
</reference>
<dbReference type="STRING" id="1798491.A3C87_00305"/>
<gene>
    <name evidence="10" type="primary">ddl</name>
    <name evidence="15" type="ORF">A3C87_00305</name>
</gene>
<keyword evidence="12" id="KW-0460">Magnesium</keyword>
<comment type="pathway">
    <text evidence="10">Cell wall biogenesis; peptidoglycan biosynthesis.</text>
</comment>
<dbReference type="PROSITE" id="PS50975">
    <property type="entry name" value="ATP_GRASP"/>
    <property type="match status" value="1"/>
</dbReference>
<feature type="active site" evidence="11">
    <location>
        <position position="295"/>
    </location>
</feature>
<dbReference type="UniPathway" id="UPA00219"/>
<dbReference type="GO" id="GO:0071555">
    <property type="term" value="P:cell wall organization"/>
    <property type="evidence" value="ECO:0007669"/>
    <property type="project" value="UniProtKB-KW"/>
</dbReference>
<dbReference type="Gene3D" id="3.30.470.20">
    <property type="entry name" value="ATP-grasp fold, B domain"/>
    <property type="match status" value="1"/>
</dbReference>
<dbReference type="Proteomes" id="UP000176511">
    <property type="component" value="Unassembled WGS sequence"/>
</dbReference>
<evidence type="ECO:0000256" key="1">
    <source>
        <dbReference type="ARBA" id="ARBA00004496"/>
    </source>
</evidence>
<evidence type="ECO:0000256" key="11">
    <source>
        <dbReference type="PIRSR" id="PIRSR039102-1"/>
    </source>
</evidence>
<keyword evidence="9 10" id="KW-0961">Cell wall biogenesis/degradation</keyword>
<keyword evidence="8 10" id="KW-0573">Peptidoglycan synthesis</keyword>
<dbReference type="InterPro" id="IPR005905">
    <property type="entry name" value="D_ala_D_ala"/>
</dbReference>
<comment type="caution">
    <text evidence="15">The sequence shown here is derived from an EMBL/GenBank/DDBJ whole genome shotgun (WGS) entry which is preliminary data.</text>
</comment>
<dbReference type="PANTHER" id="PTHR23132:SF23">
    <property type="entry name" value="D-ALANINE--D-ALANINE LIGASE B"/>
    <property type="match status" value="1"/>
</dbReference>
<dbReference type="InterPro" id="IPR016185">
    <property type="entry name" value="PreATP-grasp_dom_sf"/>
</dbReference>
<dbReference type="InterPro" id="IPR000291">
    <property type="entry name" value="D-Ala_lig_Van_CS"/>
</dbReference>
<evidence type="ECO:0000256" key="2">
    <source>
        <dbReference type="ARBA" id="ARBA00010871"/>
    </source>
</evidence>
<dbReference type="EMBL" id="MFLE01000014">
    <property type="protein sequence ID" value="OGG61825.1"/>
    <property type="molecule type" value="Genomic_DNA"/>
</dbReference>
<evidence type="ECO:0000313" key="15">
    <source>
        <dbReference type="EMBL" id="OGG61825.1"/>
    </source>
</evidence>
<dbReference type="PIRSF" id="PIRSF039102">
    <property type="entry name" value="Ddl/VanB"/>
    <property type="match status" value="1"/>
</dbReference>
<keyword evidence="5 13" id="KW-0547">Nucleotide-binding</keyword>
<evidence type="ECO:0000256" key="5">
    <source>
        <dbReference type="ARBA" id="ARBA00022741"/>
    </source>
</evidence>
<keyword evidence="12" id="KW-0479">Metal-binding</keyword>
<keyword evidence="4 10" id="KW-0436">Ligase</keyword>
<feature type="active site" evidence="11">
    <location>
        <position position="159"/>
    </location>
</feature>
<dbReference type="PANTHER" id="PTHR23132">
    <property type="entry name" value="D-ALANINE--D-ALANINE LIGASE"/>
    <property type="match status" value="1"/>
</dbReference>
<evidence type="ECO:0000256" key="7">
    <source>
        <dbReference type="ARBA" id="ARBA00022960"/>
    </source>
</evidence>
<dbReference type="GO" id="GO:0009252">
    <property type="term" value="P:peptidoglycan biosynthetic process"/>
    <property type="evidence" value="ECO:0007669"/>
    <property type="project" value="UniProtKB-UniRule"/>
</dbReference>
<sequence length="322" mass="35424">MSKYRIAVLRGGPSEEHDVSLKTGAALLAALSSDRVTPLDIMITRAGEWTLDGRRHMPEHILSHVDGVIIGLHGAYGEDGKVQRVLERHGVPFTGSGSYSSAIAMHKGITKDHLRDHPIMLAPHMLVSRSSKEQLHEISEGIAAMFGPRYVVKPVRSGSSHGVVTATRTELPRVLMQALETYDQVIVEKQIKGTEATVGVIENFRDEPLYVLPPIEIVPAKERAFFDYEAKYNGASEEICPGRFDDAVKNELMELARLVHRELGLNHYSRSDFIIADDGIYFLEVNTLPGLTEASLVPRALTAVGSSLSAFADHLVTQLVEK</sequence>
<dbReference type="InterPro" id="IPR011095">
    <property type="entry name" value="Dala_Dala_lig_C"/>
</dbReference>
<dbReference type="GO" id="GO:0005524">
    <property type="term" value="F:ATP binding"/>
    <property type="evidence" value="ECO:0007669"/>
    <property type="project" value="UniProtKB-UniRule"/>
</dbReference>
<dbReference type="AlphaFoldDB" id="A0A1F6DK72"/>
<dbReference type="InterPro" id="IPR011761">
    <property type="entry name" value="ATP-grasp"/>
</dbReference>
<comment type="similarity">
    <text evidence="2 10">Belongs to the D-alanine--D-alanine ligase family.</text>
</comment>
<feature type="binding site" evidence="12">
    <location>
        <position position="286"/>
    </location>
    <ligand>
        <name>Mg(2+)</name>
        <dbReference type="ChEBI" id="CHEBI:18420"/>
        <label>2</label>
    </ligand>
</feature>
<dbReference type="Pfam" id="PF07478">
    <property type="entry name" value="Dala_Dala_lig_C"/>
    <property type="match status" value="1"/>
</dbReference>
<dbReference type="SUPFAM" id="SSF56059">
    <property type="entry name" value="Glutathione synthetase ATP-binding domain-like"/>
    <property type="match status" value="1"/>
</dbReference>
<evidence type="ECO:0000256" key="4">
    <source>
        <dbReference type="ARBA" id="ARBA00022598"/>
    </source>
</evidence>
<evidence type="ECO:0000256" key="3">
    <source>
        <dbReference type="ARBA" id="ARBA00022490"/>
    </source>
</evidence>
<feature type="domain" description="ATP-grasp" evidence="14">
    <location>
        <begin position="111"/>
        <end position="317"/>
    </location>
</feature>
<dbReference type="InterPro" id="IPR013815">
    <property type="entry name" value="ATP_grasp_subdomain_1"/>
</dbReference>
<dbReference type="Gene3D" id="3.30.1490.20">
    <property type="entry name" value="ATP-grasp fold, A domain"/>
    <property type="match status" value="1"/>
</dbReference>